<evidence type="ECO:0000313" key="3">
    <source>
        <dbReference type="EMBL" id="CAL1155724.1"/>
    </source>
</evidence>
<sequence>MAVQLEVTGKVALQNGLARIEVAFVRASGRGDSTSSARTASTHGRDPSLASSYKPLAVDKQRDWTAEATDQLRSNLAKAKRGAAAMLALENGPPGPPTKKQRLQASSSSSSSSSESDSDSDSSAEPALAASAEPPPAQSDDESPVHRVHQRNVFEQSAIEDENEELKTKNLSLCEENVQLKTENCDLKKTVKALHLQLDGH</sequence>
<dbReference type="EMBL" id="CAMXCT030003090">
    <property type="protein sequence ID" value="CAL4789661.1"/>
    <property type="molecule type" value="Genomic_DNA"/>
</dbReference>
<organism evidence="2">
    <name type="scientific">Cladocopium goreaui</name>
    <dbReference type="NCBI Taxonomy" id="2562237"/>
    <lineage>
        <taxon>Eukaryota</taxon>
        <taxon>Sar</taxon>
        <taxon>Alveolata</taxon>
        <taxon>Dinophyceae</taxon>
        <taxon>Suessiales</taxon>
        <taxon>Symbiodiniaceae</taxon>
        <taxon>Cladocopium</taxon>
    </lineage>
</organism>
<dbReference type="EMBL" id="CAMXCT010003090">
    <property type="protein sequence ID" value="CAI4002349.1"/>
    <property type="molecule type" value="Genomic_DNA"/>
</dbReference>
<keyword evidence="4" id="KW-1185">Reference proteome</keyword>
<protein>
    <submittedName>
        <fullName evidence="2">Uncharacterized protein</fullName>
    </submittedName>
</protein>
<dbReference type="AlphaFoldDB" id="A0A9P1G632"/>
<evidence type="ECO:0000313" key="2">
    <source>
        <dbReference type="EMBL" id="CAI4002349.1"/>
    </source>
</evidence>
<dbReference type="Proteomes" id="UP001152797">
    <property type="component" value="Unassembled WGS sequence"/>
</dbReference>
<reference evidence="3" key="2">
    <citation type="submission" date="2024-04" db="EMBL/GenBank/DDBJ databases">
        <authorList>
            <person name="Chen Y."/>
            <person name="Shah S."/>
            <person name="Dougan E. K."/>
            <person name="Thang M."/>
            <person name="Chan C."/>
        </authorList>
    </citation>
    <scope>NUCLEOTIDE SEQUENCE [LARGE SCALE GENOMIC DNA]</scope>
</reference>
<gene>
    <name evidence="2" type="ORF">C1SCF055_LOCUS28308</name>
</gene>
<accession>A0A9P1G632</accession>
<evidence type="ECO:0000256" key="1">
    <source>
        <dbReference type="SAM" id="MobiDB-lite"/>
    </source>
</evidence>
<reference evidence="2" key="1">
    <citation type="submission" date="2022-10" db="EMBL/GenBank/DDBJ databases">
        <authorList>
            <person name="Chen Y."/>
            <person name="Dougan E. K."/>
            <person name="Chan C."/>
            <person name="Rhodes N."/>
            <person name="Thang M."/>
        </authorList>
    </citation>
    <scope>NUCLEOTIDE SEQUENCE</scope>
</reference>
<feature type="region of interest" description="Disordered" evidence="1">
    <location>
        <begin position="26"/>
        <end position="71"/>
    </location>
</feature>
<name>A0A9P1G632_9DINO</name>
<feature type="region of interest" description="Disordered" evidence="1">
    <location>
        <begin position="88"/>
        <end position="165"/>
    </location>
</feature>
<feature type="compositionally biased region" description="Polar residues" evidence="1">
    <location>
        <begin position="31"/>
        <end position="42"/>
    </location>
</feature>
<proteinExistence type="predicted"/>
<feature type="compositionally biased region" description="Low complexity" evidence="1">
    <location>
        <begin position="123"/>
        <end position="132"/>
    </location>
</feature>
<evidence type="ECO:0000313" key="4">
    <source>
        <dbReference type="Proteomes" id="UP001152797"/>
    </source>
</evidence>
<dbReference type="EMBL" id="CAMXCT020003090">
    <property type="protein sequence ID" value="CAL1155724.1"/>
    <property type="molecule type" value="Genomic_DNA"/>
</dbReference>
<comment type="caution">
    <text evidence="2">The sequence shown here is derived from an EMBL/GenBank/DDBJ whole genome shotgun (WGS) entry which is preliminary data.</text>
</comment>
<feature type="compositionally biased region" description="Low complexity" evidence="1">
    <location>
        <begin position="103"/>
        <end position="115"/>
    </location>
</feature>